<dbReference type="GeneID" id="40088032"/>
<dbReference type="Proteomes" id="UP000223025">
    <property type="component" value="Segment"/>
</dbReference>
<sequence>MNIINDGTVDDVEFVIHFRSDGNTASISSTDESFILQMVMTHNLQIVEY</sequence>
<dbReference type="RefSeq" id="YP_009611694.1">
    <property type="nucleotide sequence ID" value="NC_042013.1"/>
</dbReference>
<keyword evidence="2" id="KW-1185">Reference proteome</keyword>
<accession>A0A2L0UZ89</accession>
<reference evidence="1 2" key="1">
    <citation type="submission" date="2017-06" db="EMBL/GenBank/DDBJ databases">
        <authorList>
            <person name="Kim H.J."/>
            <person name="Triplett B.A."/>
        </authorList>
    </citation>
    <scope>NUCLEOTIDE SEQUENCE [LARGE SCALE GENOMIC DNA]</scope>
</reference>
<dbReference type="EMBL" id="MF403008">
    <property type="protein sequence ID" value="AUZ94841.1"/>
    <property type="molecule type" value="Genomic_DNA"/>
</dbReference>
<evidence type="ECO:0000313" key="2">
    <source>
        <dbReference type="Proteomes" id="UP000223025"/>
    </source>
</evidence>
<dbReference type="KEGG" id="vg:40088032"/>
<proteinExistence type="predicted"/>
<name>A0A2L0UZ89_9CAUD</name>
<organism evidence="1 2">
    <name type="scientific">Agrobacterium phage Atu_ph07</name>
    <dbReference type="NCBI Taxonomy" id="2024264"/>
    <lineage>
        <taxon>Viruses</taxon>
        <taxon>Duplodnaviria</taxon>
        <taxon>Heunggongvirae</taxon>
        <taxon>Uroviricota</taxon>
        <taxon>Caudoviricetes</taxon>
        <taxon>Polybotosvirus</taxon>
        <taxon>Polybotosvirus Atuph07</taxon>
    </lineage>
</organism>
<evidence type="ECO:0000313" key="1">
    <source>
        <dbReference type="EMBL" id="AUZ94841.1"/>
    </source>
</evidence>
<protein>
    <submittedName>
        <fullName evidence="1">Uncharacterized protein</fullName>
    </submittedName>
</protein>